<name>A0A974H2T4_XENLA</name>
<proteinExistence type="predicted"/>
<sequence length="87" mass="9836">MILGRGAEVRFPAVCEYSKGHNKEGLCHRELEPWPVKCYCEAIDVHWVAWAHCWRAFGPDLVAWLPLSPLTGIAWMLRETSGKGTAE</sequence>
<gene>
    <name evidence="1" type="ORF">XELAEV_18043915mg</name>
</gene>
<dbReference type="EMBL" id="CM004482">
    <property type="protein sequence ID" value="OCT62824.1"/>
    <property type="molecule type" value="Genomic_DNA"/>
</dbReference>
<evidence type="ECO:0000313" key="1">
    <source>
        <dbReference type="EMBL" id="OCT62824.1"/>
    </source>
</evidence>
<dbReference type="Proteomes" id="UP000694892">
    <property type="component" value="Chromosome 9_10L"/>
</dbReference>
<reference evidence="2" key="1">
    <citation type="journal article" date="2016" name="Nature">
        <title>Genome evolution in the allotetraploid frog Xenopus laevis.</title>
        <authorList>
            <person name="Session A.M."/>
            <person name="Uno Y."/>
            <person name="Kwon T."/>
            <person name="Chapman J.A."/>
            <person name="Toyoda A."/>
            <person name="Takahashi S."/>
            <person name="Fukui A."/>
            <person name="Hikosaka A."/>
            <person name="Suzuki A."/>
            <person name="Kondo M."/>
            <person name="van Heeringen S.J."/>
            <person name="Quigley I."/>
            <person name="Heinz S."/>
            <person name="Ogino H."/>
            <person name="Ochi H."/>
            <person name="Hellsten U."/>
            <person name="Lyons J.B."/>
            <person name="Simakov O."/>
            <person name="Putnam N."/>
            <person name="Stites J."/>
            <person name="Kuroki Y."/>
            <person name="Tanaka T."/>
            <person name="Michiue T."/>
            <person name="Watanabe M."/>
            <person name="Bogdanovic O."/>
            <person name="Lister R."/>
            <person name="Georgiou G."/>
            <person name="Paranjpe S.S."/>
            <person name="van Kruijsbergen I."/>
            <person name="Shu S."/>
            <person name="Carlson J."/>
            <person name="Kinoshita T."/>
            <person name="Ohta Y."/>
            <person name="Mawaribuchi S."/>
            <person name="Jenkins J."/>
            <person name="Grimwood J."/>
            <person name="Schmutz J."/>
            <person name="Mitros T."/>
            <person name="Mozaffari S.V."/>
            <person name="Suzuki Y."/>
            <person name="Haramoto Y."/>
            <person name="Yamamoto T.S."/>
            <person name="Takagi C."/>
            <person name="Heald R."/>
            <person name="Miller K."/>
            <person name="Haudenschild C."/>
            <person name="Kitzman J."/>
            <person name="Nakayama T."/>
            <person name="Izutsu Y."/>
            <person name="Robert J."/>
            <person name="Fortriede J."/>
            <person name="Burns K."/>
            <person name="Lotay V."/>
            <person name="Karimi K."/>
            <person name="Yasuoka Y."/>
            <person name="Dichmann D.S."/>
            <person name="Flajnik M.F."/>
            <person name="Houston D.W."/>
            <person name="Shendure J."/>
            <person name="DuPasquier L."/>
            <person name="Vize P.D."/>
            <person name="Zorn A.M."/>
            <person name="Ito M."/>
            <person name="Marcotte E.M."/>
            <person name="Wallingford J.B."/>
            <person name="Ito Y."/>
            <person name="Asashima M."/>
            <person name="Ueno N."/>
            <person name="Matsuda Y."/>
            <person name="Veenstra G.J."/>
            <person name="Fujiyama A."/>
            <person name="Harland R.M."/>
            <person name="Taira M."/>
            <person name="Rokhsar D.S."/>
        </authorList>
    </citation>
    <scope>NUCLEOTIDE SEQUENCE [LARGE SCALE GENOMIC DNA]</scope>
    <source>
        <strain evidence="2">J</strain>
    </source>
</reference>
<evidence type="ECO:0000313" key="2">
    <source>
        <dbReference type="Proteomes" id="UP000694892"/>
    </source>
</evidence>
<organism evidence="1 2">
    <name type="scientific">Xenopus laevis</name>
    <name type="common">African clawed frog</name>
    <dbReference type="NCBI Taxonomy" id="8355"/>
    <lineage>
        <taxon>Eukaryota</taxon>
        <taxon>Metazoa</taxon>
        <taxon>Chordata</taxon>
        <taxon>Craniata</taxon>
        <taxon>Vertebrata</taxon>
        <taxon>Euteleostomi</taxon>
        <taxon>Amphibia</taxon>
        <taxon>Batrachia</taxon>
        <taxon>Anura</taxon>
        <taxon>Pipoidea</taxon>
        <taxon>Pipidae</taxon>
        <taxon>Xenopodinae</taxon>
        <taxon>Xenopus</taxon>
        <taxon>Xenopus</taxon>
    </lineage>
</organism>
<protein>
    <submittedName>
        <fullName evidence="1">Uncharacterized protein</fullName>
    </submittedName>
</protein>
<dbReference type="AlphaFoldDB" id="A0A974H2T4"/>
<accession>A0A974H2T4</accession>